<keyword evidence="2" id="KW-1185">Reference proteome</keyword>
<dbReference type="RefSeq" id="WP_308356501.1">
    <property type="nucleotide sequence ID" value="NZ_CP129970.2"/>
</dbReference>
<evidence type="ECO:0000313" key="1">
    <source>
        <dbReference type="EMBL" id="WMN06619.1"/>
    </source>
</evidence>
<name>A0AA51RCM4_9BACT</name>
<reference evidence="1" key="1">
    <citation type="submission" date="2023-08" db="EMBL/GenBank/DDBJ databases">
        <title>Comparative genomics and taxonomic characterization of three novel marine species of genus Marivirga.</title>
        <authorList>
            <person name="Muhammad N."/>
            <person name="Kim S.-G."/>
        </authorList>
    </citation>
    <scope>NUCLEOTIDE SEQUENCE [LARGE SCALE GENOMIC DNA]</scope>
    <source>
        <strain evidence="1">ABR2-2</strain>
    </source>
</reference>
<dbReference type="AlphaFoldDB" id="A0AA51RCM4"/>
<proteinExistence type="predicted"/>
<accession>A0AA51RCM4</accession>
<sequence length="289" mass="32914">MKKFIYIILYYFIINVSSSFGQVTCEIVLVKRDFVLQKIVLNQPLNKEDSTYFTVLQSDKNKLDLLSFEFDHSAVSSHNLIIKFYDNNELIKLNQANISSVKVFSKTITDIDYSQNYIKISLKEYLGDEPKNGSKIKVEVNTHTGLSFTKWFKYINGWQGYNFLNNKLGIWFPTNMYSTSFQRSDNGVMFTAMPIGLGLGGKYNISQDFYFGISGILNYTLTSVQENEDQGSTYLLQDFSIGGLIDLGGYAYIGYTFPINLTNQETQLKPQFVVGVGIKINQILIGDKN</sequence>
<protein>
    <submittedName>
        <fullName evidence="1">Uncharacterized protein</fullName>
    </submittedName>
</protein>
<organism evidence="1 2">
    <name type="scientific">Marivirga arenosa</name>
    <dbReference type="NCBI Taxonomy" id="3059076"/>
    <lineage>
        <taxon>Bacteria</taxon>
        <taxon>Pseudomonadati</taxon>
        <taxon>Bacteroidota</taxon>
        <taxon>Cytophagia</taxon>
        <taxon>Cytophagales</taxon>
        <taxon>Marivirgaceae</taxon>
        <taxon>Marivirga</taxon>
    </lineage>
</organism>
<dbReference type="Proteomes" id="UP001244443">
    <property type="component" value="Chromosome"/>
</dbReference>
<gene>
    <name evidence="1" type="ORF">QYS48_33100</name>
</gene>
<dbReference type="EMBL" id="CP129970">
    <property type="protein sequence ID" value="WMN06619.1"/>
    <property type="molecule type" value="Genomic_DNA"/>
</dbReference>
<evidence type="ECO:0000313" key="2">
    <source>
        <dbReference type="Proteomes" id="UP001244443"/>
    </source>
</evidence>